<dbReference type="Proteomes" id="UP001059546">
    <property type="component" value="Chromosome VIII"/>
</dbReference>
<organism evidence="1 2">
    <name type="scientific">Encephalitozoon hellem</name>
    <name type="common">Microsporidian parasite</name>
    <dbReference type="NCBI Taxonomy" id="27973"/>
    <lineage>
        <taxon>Eukaryota</taxon>
        <taxon>Fungi</taxon>
        <taxon>Fungi incertae sedis</taxon>
        <taxon>Microsporidia</taxon>
        <taxon>Unikaryonidae</taxon>
        <taxon>Encephalitozoon</taxon>
    </lineage>
</organism>
<protein>
    <submittedName>
        <fullName evidence="1">Uncharacterized protein</fullName>
    </submittedName>
</protein>
<gene>
    <name evidence="1" type="ORF">GPU96_08g15080</name>
</gene>
<evidence type="ECO:0000313" key="1">
    <source>
        <dbReference type="EMBL" id="UTX43737.1"/>
    </source>
</evidence>
<sequence>MDSRIYEIIKRNGDLEEQIDKILSVVNPLGISEVIAYLLKRTMDMFRGNPSFHRYLLNRMPSELITKFAPGLLSFYFCLLKDHKIKNIVVKAAVESIMYVLGSVPGLDGNSEKKIHEFFYFHKSPEFESIYKICAQKFRTRRKVFFISELLLLGSPLEDNDYDAVNDNIEEIFSPDLVRKLLDQGKYRNNEEIFSKLVCMYRKGEDVSDIISRIQEGYSVKDGVVELYPVNEETTGNVLQTNDLKRIERFFRDADHIPMHVNVIGKYLELCESPKQVLECNICRRFEVVRMIREDYDQFLEYAFNRLESSPRVLINLIGIEFRPKLEDFILQSIEFISKHNDTKRLCMYLCFIKIVVGKDCLRRSILRRIFDGLVYFDSEDYRIRCMKYEILSELFTQYGMMDRAIEDDGCSNMPHKECGVERRSPSCKDISMRIDTNNIDEDNVNVLAATVWNELVITPDEGELMAISILLKRIIDSTGMFYESRIGKSSFILHLIDMHKISRFNETRRRVVKEFLCLLESMTKFSLSKKLLERMFLISLDYFHIFDTSHLIQAIIGNDRYYCLFILYCLNRSKEKILSKKLLEFLKKSLKDAHMR</sequence>
<dbReference type="AlphaFoldDB" id="A0A9Q9C710"/>
<name>A0A9Q9C710_ENCHE</name>
<accession>A0A9Q9C710</accession>
<evidence type="ECO:0000313" key="2">
    <source>
        <dbReference type="Proteomes" id="UP001059546"/>
    </source>
</evidence>
<dbReference type="EMBL" id="CP075154">
    <property type="protein sequence ID" value="UTX43737.1"/>
    <property type="molecule type" value="Genomic_DNA"/>
</dbReference>
<reference evidence="1" key="1">
    <citation type="submission" date="2021-05" db="EMBL/GenBank/DDBJ databases">
        <title>Encephalitozoon hellem ATCC 50604 Complete Genome.</title>
        <authorList>
            <person name="Mascarenhas dos Santos A.C."/>
            <person name="Julian A.T."/>
            <person name="Pombert J.-F."/>
        </authorList>
    </citation>
    <scope>NUCLEOTIDE SEQUENCE</scope>
    <source>
        <strain evidence="1">ATCC 50604</strain>
    </source>
</reference>
<proteinExistence type="predicted"/>